<evidence type="ECO:0000256" key="4">
    <source>
        <dbReference type="ARBA" id="ARBA00023136"/>
    </source>
</evidence>
<evidence type="ECO:0000313" key="6">
    <source>
        <dbReference type="EMBL" id="RWS22692.1"/>
    </source>
</evidence>
<protein>
    <submittedName>
        <fullName evidence="6">Organic cation transporter protein-like protein</fullName>
    </submittedName>
</protein>
<keyword evidence="2 5" id="KW-0812">Transmembrane</keyword>
<keyword evidence="4 5" id="KW-0472">Membrane</keyword>
<dbReference type="OrthoDB" id="6510565at2759"/>
<dbReference type="SUPFAM" id="SSF103473">
    <property type="entry name" value="MFS general substrate transporter"/>
    <property type="match status" value="1"/>
</dbReference>
<feature type="transmembrane region" description="Helical" evidence="5">
    <location>
        <begin position="45"/>
        <end position="62"/>
    </location>
</feature>
<dbReference type="VEuPathDB" id="VectorBase:LDEU009348"/>
<gene>
    <name evidence="6" type="ORF">B4U80_13515</name>
</gene>
<dbReference type="EMBL" id="NCKV01008135">
    <property type="protein sequence ID" value="RWS22692.1"/>
    <property type="molecule type" value="Genomic_DNA"/>
</dbReference>
<evidence type="ECO:0000256" key="3">
    <source>
        <dbReference type="ARBA" id="ARBA00022989"/>
    </source>
</evidence>
<evidence type="ECO:0000256" key="1">
    <source>
        <dbReference type="ARBA" id="ARBA00004141"/>
    </source>
</evidence>
<dbReference type="Proteomes" id="UP000288716">
    <property type="component" value="Unassembled WGS sequence"/>
</dbReference>
<name>A0A443S579_9ACAR</name>
<reference evidence="6 7" key="1">
    <citation type="journal article" date="2018" name="Gigascience">
        <title>Genomes of trombidid mites reveal novel predicted allergens and laterally-transferred genes associated with secondary metabolism.</title>
        <authorList>
            <person name="Dong X."/>
            <person name="Chaisiri K."/>
            <person name="Xia D."/>
            <person name="Armstrong S.D."/>
            <person name="Fang Y."/>
            <person name="Donnelly M.J."/>
            <person name="Kadowaki T."/>
            <person name="McGarry J.W."/>
            <person name="Darby A.C."/>
            <person name="Makepeace B.L."/>
        </authorList>
    </citation>
    <scope>NUCLEOTIDE SEQUENCE [LARGE SCALE GENOMIC DNA]</scope>
    <source>
        <strain evidence="6">UoL-UT</strain>
    </source>
</reference>
<dbReference type="Pfam" id="PF00083">
    <property type="entry name" value="Sugar_tr"/>
    <property type="match status" value="1"/>
</dbReference>
<feature type="transmembrane region" description="Helical" evidence="5">
    <location>
        <begin position="101"/>
        <end position="124"/>
    </location>
</feature>
<dbReference type="InterPro" id="IPR036259">
    <property type="entry name" value="MFS_trans_sf"/>
</dbReference>
<keyword evidence="3 5" id="KW-1133">Transmembrane helix</keyword>
<dbReference type="InterPro" id="IPR005828">
    <property type="entry name" value="MFS_sugar_transport-like"/>
</dbReference>
<dbReference type="AlphaFoldDB" id="A0A443S579"/>
<feature type="transmembrane region" description="Helical" evidence="5">
    <location>
        <begin position="131"/>
        <end position="154"/>
    </location>
</feature>
<dbReference type="GO" id="GO:0022857">
    <property type="term" value="F:transmembrane transporter activity"/>
    <property type="evidence" value="ECO:0007669"/>
    <property type="project" value="InterPro"/>
</dbReference>
<sequence length="255" mass="28610">MNNKEVDDLKQKLETIKSNIQVDKDRTTKPNFLDLWKTPYLRNNTAIMSLNWFITVFVYYGVSFNLQGLGGNHFLTFFIAGLVEIPAIILSMFVLKTFDRTSFLSASQIGMFLAFMCAAIVSIFNLKHKVMIVVVFVMFAKFFSTCAFAINYILSGEMYPTVVRQIGVGTNSAAGRIGSMLSPFMKELNTKFHATASFSVFAMIALVDAILVQFLPETRGKDIPDTIAQVEGKQNDIKMNKISNNKKTSNEKNVT</sequence>
<feature type="transmembrane region" description="Helical" evidence="5">
    <location>
        <begin position="74"/>
        <end position="95"/>
    </location>
</feature>
<proteinExistence type="predicted"/>
<feature type="transmembrane region" description="Helical" evidence="5">
    <location>
        <begin position="192"/>
        <end position="215"/>
    </location>
</feature>
<dbReference type="STRING" id="299467.A0A443S579"/>
<dbReference type="PANTHER" id="PTHR24064">
    <property type="entry name" value="SOLUTE CARRIER FAMILY 22 MEMBER"/>
    <property type="match status" value="1"/>
</dbReference>
<dbReference type="GO" id="GO:0016020">
    <property type="term" value="C:membrane"/>
    <property type="evidence" value="ECO:0007669"/>
    <property type="project" value="UniProtKB-SubCell"/>
</dbReference>
<evidence type="ECO:0000256" key="5">
    <source>
        <dbReference type="SAM" id="Phobius"/>
    </source>
</evidence>
<dbReference type="Gene3D" id="1.20.1250.20">
    <property type="entry name" value="MFS general substrate transporter like domains"/>
    <property type="match status" value="1"/>
</dbReference>
<comment type="caution">
    <text evidence="6">The sequence shown here is derived from an EMBL/GenBank/DDBJ whole genome shotgun (WGS) entry which is preliminary data.</text>
</comment>
<evidence type="ECO:0000256" key="2">
    <source>
        <dbReference type="ARBA" id="ARBA00022692"/>
    </source>
</evidence>
<keyword evidence="7" id="KW-1185">Reference proteome</keyword>
<evidence type="ECO:0000313" key="7">
    <source>
        <dbReference type="Proteomes" id="UP000288716"/>
    </source>
</evidence>
<accession>A0A443S579</accession>
<comment type="subcellular location">
    <subcellularLocation>
        <location evidence="1">Membrane</location>
        <topology evidence="1">Multi-pass membrane protein</topology>
    </subcellularLocation>
</comment>
<organism evidence="6 7">
    <name type="scientific">Leptotrombidium deliense</name>
    <dbReference type="NCBI Taxonomy" id="299467"/>
    <lineage>
        <taxon>Eukaryota</taxon>
        <taxon>Metazoa</taxon>
        <taxon>Ecdysozoa</taxon>
        <taxon>Arthropoda</taxon>
        <taxon>Chelicerata</taxon>
        <taxon>Arachnida</taxon>
        <taxon>Acari</taxon>
        <taxon>Acariformes</taxon>
        <taxon>Trombidiformes</taxon>
        <taxon>Prostigmata</taxon>
        <taxon>Anystina</taxon>
        <taxon>Parasitengona</taxon>
        <taxon>Trombiculoidea</taxon>
        <taxon>Trombiculidae</taxon>
        <taxon>Leptotrombidium</taxon>
    </lineage>
</organism>